<organism evidence="3 4">
    <name type="scientific">Oryzias melastigma</name>
    <name type="common">Marine medaka</name>
    <dbReference type="NCBI Taxonomy" id="30732"/>
    <lineage>
        <taxon>Eukaryota</taxon>
        <taxon>Metazoa</taxon>
        <taxon>Chordata</taxon>
        <taxon>Craniata</taxon>
        <taxon>Vertebrata</taxon>
        <taxon>Euteleostomi</taxon>
        <taxon>Actinopterygii</taxon>
        <taxon>Neopterygii</taxon>
        <taxon>Teleostei</taxon>
        <taxon>Neoteleostei</taxon>
        <taxon>Acanthomorphata</taxon>
        <taxon>Ovalentaria</taxon>
        <taxon>Atherinomorphae</taxon>
        <taxon>Beloniformes</taxon>
        <taxon>Adrianichthyidae</taxon>
        <taxon>Oryziinae</taxon>
        <taxon>Oryzias</taxon>
    </lineage>
</organism>
<dbReference type="Pfam" id="PF00048">
    <property type="entry name" value="IL8"/>
    <property type="match status" value="1"/>
</dbReference>
<dbReference type="GO" id="GO:0005615">
    <property type="term" value="C:extracellular space"/>
    <property type="evidence" value="ECO:0007669"/>
    <property type="project" value="UniProtKB-KW"/>
</dbReference>
<proteinExistence type="predicted"/>
<dbReference type="Proteomes" id="UP000261560">
    <property type="component" value="Unplaced"/>
</dbReference>
<dbReference type="InterPro" id="IPR001811">
    <property type="entry name" value="Chemokine_IL8-like_dom"/>
</dbReference>
<dbReference type="GO" id="GO:0006955">
    <property type="term" value="P:immune response"/>
    <property type="evidence" value="ECO:0007669"/>
    <property type="project" value="InterPro"/>
</dbReference>
<dbReference type="SUPFAM" id="SSF54117">
    <property type="entry name" value="Interleukin 8-like chemokines"/>
    <property type="match status" value="1"/>
</dbReference>
<keyword evidence="4" id="KW-1185">Reference proteome</keyword>
<feature type="domain" description="Chemokine interleukin-8-like" evidence="2">
    <location>
        <begin position="34"/>
        <end position="89"/>
    </location>
</feature>
<name>A0A3B3B981_ORYME</name>
<dbReference type="Ensembl" id="ENSOMET00000013059.1">
    <property type="protein sequence ID" value="ENSOMEP00000002100.1"/>
    <property type="gene ID" value="ENSOMEG00000003022.1"/>
</dbReference>
<evidence type="ECO:0000313" key="3">
    <source>
        <dbReference type="Ensembl" id="ENSOMEP00000002100.1"/>
    </source>
</evidence>
<protein>
    <recommendedName>
        <fullName evidence="2">Chemokine interleukin-8-like domain-containing protein</fullName>
    </recommendedName>
</protein>
<dbReference type="InterPro" id="IPR036048">
    <property type="entry name" value="Interleukin_8-like_sf"/>
</dbReference>
<evidence type="ECO:0000259" key="2">
    <source>
        <dbReference type="Pfam" id="PF00048"/>
    </source>
</evidence>
<evidence type="ECO:0000313" key="4">
    <source>
        <dbReference type="Proteomes" id="UP000261560"/>
    </source>
</evidence>
<keyword evidence="1" id="KW-0202">Cytokine</keyword>
<accession>A0A3B3B981</accession>
<dbReference type="GeneTree" id="ENSGT01140000282679"/>
<sequence>MVKITTSLTSAGAAADPLLSLPPTGQPAGPARQCRCSNGFMNVPRSFSIQSIKDTPQVTEPHTFCPRTEIIITLENKQKCVDPESRTTKGSGSICTTLMLTHTYSSTAPPTTHTHTHPT</sequence>
<dbReference type="Gene3D" id="2.40.50.40">
    <property type="match status" value="1"/>
</dbReference>
<reference evidence="3" key="2">
    <citation type="submission" date="2025-09" db="UniProtKB">
        <authorList>
            <consortium name="Ensembl"/>
        </authorList>
    </citation>
    <scope>IDENTIFICATION</scope>
</reference>
<dbReference type="GO" id="GO:0008009">
    <property type="term" value="F:chemokine activity"/>
    <property type="evidence" value="ECO:0007669"/>
    <property type="project" value="InterPro"/>
</dbReference>
<dbReference type="AlphaFoldDB" id="A0A3B3B981"/>
<reference evidence="3" key="1">
    <citation type="submission" date="2025-08" db="UniProtKB">
        <authorList>
            <consortium name="Ensembl"/>
        </authorList>
    </citation>
    <scope>IDENTIFICATION</scope>
</reference>
<evidence type="ECO:0000256" key="1">
    <source>
        <dbReference type="ARBA" id="ARBA00022514"/>
    </source>
</evidence>